<reference evidence="1" key="1">
    <citation type="submission" date="2009-02" db="EMBL/GenBank/DDBJ databases">
        <authorList>
            <person name="Fulton L."/>
            <person name="Clifton S."/>
            <person name="Fulton B."/>
            <person name="Xu J."/>
            <person name="Minx P."/>
            <person name="Pepin K.H."/>
            <person name="Johnson M."/>
            <person name="Bhonagiri V."/>
            <person name="Nash W.E."/>
            <person name="Mardis E.R."/>
            <person name="Wilson R.K."/>
        </authorList>
    </citation>
    <scope>NUCLEOTIDE SEQUENCE [LARGE SCALE GENOMIC DNA]</scope>
    <source>
        <strain evidence="1">DSM 15053</strain>
    </source>
</reference>
<gene>
    <name evidence="1" type="ORF">CLOHYLEM_06479</name>
</gene>
<accession>C0C319</accession>
<dbReference type="AlphaFoldDB" id="C0C319"/>
<protein>
    <submittedName>
        <fullName evidence="1">Uncharacterized protein</fullName>
    </submittedName>
</protein>
<evidence type="ECO:0000313" key="1">
    <source>
        <dbReference type="EMBL" id="EEG73429.1"/>
    </source>
</evidence>
<sequence length="62" mass="7178">MKDLLDVMSGEKTLFIFETTNQKNKPKKPTHITLDMCSEGDTPVSPEHVGHAKKSIWWMPWH</sequence>
<reference evidence="1" key="2">
    <citation type="submission" date="2013-06" db="EMBL/GenBank/DDBJ databases">
        <title>Draft genome sequence of Clostridium hylemonae (DSM 15053).</title>
        <authorList>
            <person name="Sudarsanam P."/>
            <person name="Ley R."/>
            <person name="Guruge J."/>
            <person name="Turnbaugh P.J."/>
            <person name="Mahowald M."/>
            <person name="Liep D."/>
            <person name="Gordon J."/>
        </authorList>
    </citation>
    <scope>NUCLEOTIDE SEQUENCE</scope>
    <source>
        <strain evidence="1">DSM 15053</strain>
    </source>
</reference>
<dbReference type="Proteomes" id="UP000004893">
    <property type="component" value="Unassembled WGS sequence"/>
</dbReference>
<evidence type="ECO:0000313" key="2">
    <source>
        <dbReference type="Proteomes" id="UP000004893"/>
    </source>
</evidence>
<dbReference type="HOGENOM" id="CLU_2896098_0_0_9"/>
<keyword evidence="2" id="KW-1185">Reference proteome</keyword>
<organism evidence="1 2">
    <name type="scientific">[Clostridium] hylemonae DSM 15053</name>
    <dbReference type="NCBI Taxonomy" id="553973"/>
    <lineage>
        <taxon>Bacteria</taxon>
        <taxon>Bacillati</taxon>
        <taxon>Bacillota</taxon>
        <taxon>Clostridia</taxon>
        <taxon>Lachnospirales</taxon>
        <taxon>Lachnospiraceae</taxon>
    </lineage>
</organism>
<name>C0C319_9FIRM</name>
<proteinExistence type="predicted"/>
<comment type="caution">
    <text evidence="1">The sequence shown here is derived from an EMBL/GenBank/DDBJ whole genome shotgun (WGS) entry which is preliminary data.</text>
</comment>
<dbReference type="EMBL" id="ABYI02000026">
    <property type="protein sequence ID" value="EEG73429.1"/>
    <property type="molecule type" value="Genomic_DNA"/>
</dbReference>